<evidence type="ECO:0000256" key="1">
    <source>
        <dbReference type="SAM" id="MobiDB-lite"/>
    </source>
</evidence>
<feature type="non-terminal residue" evidence="2">
    <location>
        <position position="68"/>
    </location>
</feature>
<evidence type="ECO:0000313" key="3">
    <source>
        <dbReference type="Proteomes" id="UP000054560"/>
    </source>
</evidence>
<dbReference type="GeneID" id="25918677"/>
<dbReference type="Proteomes" id="UP000054560">
    <property type="component" value="Unassembled WGS sequence"/>
</dbReference>
<organism evidence="2 3">
    <name type="scientific">Sphaeroforma arctica JP610</name>
    <dbReference type="NCBI Taxonomy" id="667725"/>
    <lineage>
        <taxon>Eukaryota</taxon>
        <taxon>Ichthyosporea</taxon>
        <taxon>Ichthyophonida</taxon>
        <taxon>Sphaeroforma</taxon>
    </lineage>
</organism>
<accession>A0A0L0EY42</accession>
<name>A0A0L0EY42_9EUKA</name>
<feature type="region of interest" description="Disordered" evidence="1">
    <location>
        <begin position="1"/>
        <end position="29"/>
    </location>
</feature>
<evidence type="ECO:0000313" key="2">
    <source>
        <dbReference type="EMBL" id="KNC69319.1"/>
    </source>
</evidence>
<reference evidence="2 3" key="1">
    <citation type="submission" date="2011-02" db="EMBL/GenBank/DDBJ databases">
        <title>The Genome Sequence of Sphaeroforma arctica JP610.</title>
        <authorList>
            <consortium name="The Broad Institute Genome Sequencing Platform"/>
            <person name="Russ C."/>
            <person name="Cuomo C."/>
            <person name="Young S.K."/>
            <person name="Zeng Q."/>
            <person name="Gargeya S."/>
            <person name="Alvarado L."/>
            <person name="Berlin A."/>
            <person name="Chapman S.B."/>
            <person name="Chen Z."/>
            <person name="Freedman E."/>
            <person name="Gellesch M."/>
            <person name="Goldberg J."/>
            <person name="Griggs A."/>
            <person name="Gujja S."/>
            <person name="Heilman E."/>
            <person name="Heiman D."/>
            <person name="Howarth C."/>
            <person name="Mehta T."/>
            <person name="Neiman D."/>
            <person name="Pearson M."/>
            <person name="Roberts A."/>
            <person name="Saif S."/>
            <person name="Shea T."/>
            <person name="Shenoy N."/>
            <person name="Sisk P."/>
            <person name="Stolte C."/>
            <person name="Sykes S."/>
            <person name="White J."/>
            <person name="Yandava C."/>
            <person name="Burger G."/>
            <person name="Gray M.W."/>
            <person name="Holland P.W.H."/>
            <person name="King N."/>
            <person name="Lang F.B.F."/>
            <person name="Roger A.J."/>
            <person name="Ruiz-Trillo I."/>
            <person name="Haas B."/>
            <person name="Nusbaum C."/>
            <person name="Birren B."/>
        </authorList>
    </citation>
    <scope>NUCLEOTIDE SEQUENCE [LARGE SCALE GENOMIC DNA]</scope>
    <source>
        <strain evidence="2 3">JP610</strain>
    </source>
</reference>
<keyword evidence="3" id="KW-1185">Reference proteome</keyword>
<protein>
    <submittedName>
        <fullName evidence="2">Uncharacterized protein</fullName>
    </submittedName>
</protein>
<proteinExistence type="predicted"/>
<dbReference type="AlphaFoldDB" id="A0A0L0EY42"/>
<sequence>MNKGRTKSQGKMPPPPPPGNAKKEEAETDSWLPGLVLLAALAMFSSNQENATLSTWQEVYTEMLAKGE</sequence>
<dbReference type="EMBL" id="KQ255858">
    <property type="protein sequence ID" value="KNC69319.1"/>
    <property type="molecule type" value="Genomic_DNA"/>
</dbReference>
<gene>
    <name evidence="2" type="ORF">SARC_18173</name>
</gene>
<dbReference type="RefSeq" id="XP_014143221.1">
    <property type="nucleotide sequence ID" value="XM_014287746.1"/>
</dbReference>